<dbReference type="Pfam" id="PF22725">
    <property type="entry name" value="GFO_IDH_MocA_C3"/>
    <property type="match status" value="1"/>
</dbReference>
<dbReference type="NCBIfam" id="NF041392">
    <property type="entry name" value="XylDh_Gfo6_Halo"/>
    <property type="match status" value="1"/>
</dbReference>
<evidence type="ECO:0000256" key="1">
    <source>
        <dbReference type="ARBA" id="ARBA00023002"/>
    </source>
</evidence>
<dbReference type="SUPFAM" id="SSF51735">
    <property type="entry name" value="NAD(P)-binding Rossmann-fold domains"/>
    <property type="match status" value="1"/>
</dbReference>
<dbReference type="Pfam" id="PF01408">
    <property type="entry name" value="GFO_IDH_MocA"/>
    <property type="match status" value="1"/>
</dbReference>
<reference evidence="4 5" key="1">
    <citation type="submission" date="2021-06" db="EMBL/GenBank/DDBJ databases">
        <title>Halomicroarcula sp. a new haloarchaeum isolated from saline soil.</title>
        <authorList>
            <person name="Duran-Viseras A."/>
            <person name="Sanchez-Porro C."/>
            <person name="Ventosa A."/>
        </authorList>
    </citation>
    <scope>NUCLEOTIDE SEQUENCE [LARGE SCALE GENOMIC DNA]</scope>
    <source>
        <strain evidence="4 5">F27</strain>
    </source>
</reference>
<sequence length="361" mass="39795">MDLSAIVEESCARDWETVEPDSVEPVRFAVVGLGWFTKGRALPALEASERCTPSVLVSSDREKANDLAAETAGAEHGITYEEFHDGAESDAYDAVYIVTPNALHLEYVETAAELGKDVLCEKPMERDSDRAAELRDAAAEGGVELMVAYRMHTEPAVRRARDLVASGYVGEPMSVTGDMSQRLLERIDPDPDQWRLDEWLAGGGALFDIGLYPLNTARFLLDADPVAVTGNVSSTHDAFEDVDETVAFSVEFPEEVYAQCYASHNARQSSGITVTGTEGQVRVEPAFFQDEPRKLRVSRGDGRATVELEKVDQMLEEFDYFADRLRSDAPLYPDGDHGLVDMHAMEAIYEAAESDRWVDVA</sequence>
<keyword evidence="5" id="KW-1185">Reference proteome</keyword>
<protein>
    <submittedName>
        <fullName evidence="4">Gfo/Idh/MocA family oxidoreductase</fullName>
    </submittedName>
</protein>
<dbReference type="InterPro" id="IPR036291">
    <property type="entry name" value="NAD(P)-bd_dom_sf"/>
</dbReference>
<name>A0AAW4PEW9_9EURY</name>
<feature type="domain" description="Gfo/Idh/MocA-like oxidoreductase N-terminal" evidence="2">
    <location>
        <begin position="26"/>
        <end position="149"/>
    </location>
</feature>
<dbReference type="InterPro" id="IPR055170">
    <property type="entry name" value="GFO_IDH_MocA-like_dom"/>
</dbReference>
<gene>
    <name evidence="4" type="ORF">EGH23_16310</name>
</gene>
<dbReference type="InterPro" id="IPR049838">
    <property type="entry name" value="XacA-like"/>
</dbReference>
<evidence type="ECO:0000313" key="5">
    <source>
        <dbReference type="Proteomes" id="UP001430455"/>
    </source>
</evidence>
<organism evidence="4 5">
    <name type="scientific">Haloarcula nitratireducens</name>
    <dbReference type="NCBI Taxonomy" id="2487749"/>
    <lineage>
        <taxon>Archaea</taxon>
        <taxon>Methanobacteriati</taxon>
        <taxon>Methanobacteriota</taxon>
        <taxon>Stenosarchaea group</taxon>
        <taxon>Halobacteria</taxon>
        <taxon>Halobacteriales</taxon>
        <taxon>Haloarculaceae</taxon>
        <taxon>Haloarcula</taxon>
    </lineage>
</organism>
<feature type="domain" description="GFO/IDH/MocA-like oxidoreductase" evidence="3">
    <location>
        <begin position="157"/>
        <end position="281"/>
    </location>
</feature>
<dbReference type="AlphaFoldDB" id="A0AAW4PEW9"/>
<dbReference type="GO" id="GO:0016491">
    <property type="term" value="F:oxidoreductase activity"/>
    <property type="evidence" value="ECO:0007669"/>
    <property type="project" value="UniProtKB-KW"/>
</dbReference>
<evidence type="ECO:0000259" key="3">
    <source>
        <dbReference type="Pfam" id="PF22725"/>
    </source>
</evidence>
<dbReference type="RefSeq" id="WP_220581051.1">
    <property type="nucleotide sequence ID" value="NZ_RKLT01000007.1"/>
</dbReference>
<dbReference type="Gene3D" id="3.30.360.10">
    <property type="entry name" value="Dihydrodipicolinate Reductase, domain 2"/>
    <property type="match status" value="1"/>
</dbReference>
<dbReference type="Gene3D" id="3.40.50.720">
    <property type="entry name" value="NAD(P)-binding Rossmann-like Domain"/>
    <property type="match status" value="1"/>
</dbReference>
<dbReference type="InterPro" id="IPR000683">
    <property type="entry name" value="Gfo/Idh/MocA-like_OxRdtase_N"/>
</dbReference>
<evidence type="ECO:0000313" key="4">
    <source>
        <dbReference type="EMBL" id="MBX0296446.1"/>
    </source>
</evidence>
<comment type="caution">
    <text evidence="4">The sequence shown here is derived from an EMBL/GenBank/DDBJ whole genome shotgun (WGS) entry which is preliminary data.</text>
</comment>
<dbReference type="PRINTS" id="PR01775">
    <property type="entry name" value="GLFROXRDTASE"/>
</dbReference>
<dbReference type="PANTHER" id="PTHR43818">
    <property type="entry name" value="BCDNA.GH03377"/>
    <property type="match status" value="1"/>
</dbReference>
<accession>A0AAW4PEW9</accession>
<dbReference type="GO" id="GO:0000166">
    <property type="term" value="F:nucleotide binding"/>
    <property type="evidence" value="ECO:0007669"/>
    <property type="project" value="InterPro"/>
</dbReference>
<dbReference type="SUPFAM" id="SSF55347">
    <property type="entry name" value="Glyceraldehyde-3-phosphate dehydrogenase-like, C-terminal domain"/>
    <property type="match status" value="1"/>
</dbReference>
<dbReference type="Proteomes" id="UP001430455">
    <property type="component" value="Unassembled WGS sequence"/>
</dbReference>
<dbReference type="InterPro" id="IPR050463">
    <property type="entry name" value="Gfo/Idh/MocA_oxidrdct_glycsds"/>
</dbReference>
<evidence type="ECO:0000259" key="2">
    <source>
        <dbReference type="Pfam" id="PF01408"/>
    </source>
</evidence>
<keyword evidence="1" id="KW-0560">Oxidoreductase</keyword>
<dbReference type="InterPro" id="IPR008354">
    <property type="entry name" value="Glc-Fru_OxRdtase_bac"/>
</dbReference>
<dbReference type="PANTHER" id="PTHR43818:SF11">
    <property type="entry name" value="BCDNA.GH03377"/>
    <property type="match status" value="1"/>
</dbReference>
<proteinExistence type="predicted"/>
<dbReference type="EMBL" id="RKLT01000007">
    <property type="protein sequence ID" value="MBX0296446.1"/>
    <property type="molecule type" value="Genomic_DNA"/>
</dbReference>